<dbReference type="EMBL" id="PDUG01000007">
    <property type="protein sequence ID" value="PIC14540.1"/>
    <property type="molecule type" value="Genomic_DNA"/>
</dbReference>
<dbReference type="PANTHER" id="PTHR21733:SF3">
    <property type="entry name" value="EXTRACELLULAR PROTEIN"/>
    <property type="match status" value="1"/>
</dbReference>
<name>A0A2G5SHL4_9PELO</name>
<comment type="caution">
    <text evidence="1">The sequence shown here is derived from an EMBL/GenBank/DDBJ whole genome shotgun (WGS) entry which is preliminary data.</text>
</comment>
<dbReference type="OrthoDB" id="5869629at2759"/>
<dbReference type="AlphaFoldDB" id="A0A2G5SHL4"/>
<reference evidence="2" key="1">
    <citation type="submission" date="2017-10" db="EMBL/GenBank/DDBJ databases">
        <title>Rapid genome shrinkage in a self-fertile nematode reveals novel sperm competition proteins.</title>
        <authorList>
            <person name="Yin D."/>
            <person name="Schwarz E.M."/>
            <person name="Thomas C.G."/>
            <person name="Felde R.L."/>
            <person name="Korf I.F."/>
            <person name="Cutter A.D."/>
            <person name="Schartner C.M."/>
            <person name="Ralston E.J."/>
            <person name="Meyer B.J."/>
            <person name="Haag E.S."/>
        </authorList>
    </citation>
    <scope>NUCLEOTIDE SEQUENCE [LARGE SCALE GENOMIC DNA]</scope>
    <source>
        <strain evidence="2">JU1422</strain>
    </source>
</reference>
<dbReference type="GO" id="GO:0045121">
    <property type="term" value="C:membrane raft"/>
    <property type="evidence" value="ECO:0007669"/>
    <property type="project" value="TreeGrafter"/>
</dbReference>
<proteinExistence type="predicted"/>
<dbReference type="Proteomes" id="UP000230233">
    <property type="component" value="Unassembled WGS sequence"/>
</dbReference>
<dbReference type="GO" id="GO:0045087">
    <property type="term" value="P:innate immune response"/>
    <property type="evidence" value="ECO:0007669"/>
    <property type="project" value="TreeGrafter"/>
</dbReference>
<evidence type="ECO:0000313" key="1">
    <source>
        <dbReference type="EMBL" id="PIC14540.1"/>
    </source>
</evidence>
<accession>A0A2G5SHL4</accession>
<evidence type="ECO:0000313" key="2">
    <source>
        <dbReference type="Proteomes" id="UP000230233"/>
    </source>
</evidence>
<gene>
    <name evidence="1" type="ORF">B9Z55_026816</name>
</gene>
<dbReference type="InterPro" id="IPR005071">
    <property type="entry name" value="Glycoprotein"/>
</dbReference>
<dbReference type="PANTHER" id="PTHR21733">
    <property type="entry name" value="CUB_2 DOMAIN-CONTAINING PROTEIN-RELATED-RELATED"/>
    <property type="match status" value="1"/>
</dbReference>
<evidence type="ECO:0008006" key="3">
    <source>
        <dbReference type="Google" id="ProtNLM"/>
    </source>
</evidence>
<dbReference type="Pfam" id="PF03409">
    <property type="entry name" value="Glycoprotein"/>
    <property type="match status" value="1"/>
</dbReference>
<organism evidence="1 2">
    <name type="scientific">Caenorhabditis nigoni</name>
    <dbReference type="NCBI Taxonomy" id="1611254"/>
    <lineage>
        <taxon>Eukaryota</taxon>
        <taxon>Metazoa</taxon>
        <taxon>Ecdysozoa</taxon>
        <taxon>Nematoda</taxon>
        <taxon>Chromadorea</taxon>
        <taxon>Rhabditida</taxon>
        <taxon>Rhabditina</taxon>
        <taxon>Rhabditomorpha</taxon>
        <taxon>Rhabditoidea</taxon>
        <taxon>Rhabditidae</taxon>
        <taxon>Peloderinae</taxon>
        <taxon>Caenorhabditis</taxon>
    </lineage>
</organism>
<protein>
    <recommendedName>
        <fullName evidence="3">CUB-like domain-containing protein</fullName>
    </recommendedName>
</protein>
<keyword evidence="2" id="KW-1185">Reference proteome</keyword>
<sequence>MFLFFFVSDETFDVRVVNGPQVLTRNSDSSTTVILNTQFLNASPYYDPDKTTLVTGIRQFRKTPINFHYGIPGFDWQYKTSNQFFENPQPIELFDDQGTLQENMIFFESVEPMQINLPYWYITADGSFSLNMDSTSNNENIHKTNSTNTTGVFILNDIWMDQYVNFVTDSTRKGYSGVLVNVDLTDGACITFNNAVNGGADFQRCFDANNKIVHGQFSTNVIPKSLLITHKNYKPGTLYCQYFVYRLKLKQPLLP</sequence>